<dbReference type="GO" id="GO:0008237">
    <property type="term" value="F:metallopeptidase activity"/>
    <property type="evidence" value="ECO:0007669"/>
    <property type="project" value="InterPro"/>
</dbReference>
<dbReference type="EMBL" id="BARS01012927">
    <property type="protein sequence ID" value="GAF91653.1"/>
    <property type="molecule type" value="Genomic_DNA"/>
</dbReference>
<dbReference type="InterPro" id="IPR036059">
    <property type="entry name" value="TldD/PmbA_sf"/>
</dbReference>
<comment type="similarity">
    <text evidence="1">Belongs to the peptidase U62 family.</text>
</comment>
<dbReference type="GO" id="GO:0005829">
    <property type="term" value="C:cytosol"/>
    <property type="evidence" value="ECO:0007669"/>
    <property type="project" value="TreeGrafter"/>
</dbReference>
<dbReference type="SUPFAM" id="SSF111283">
    <property type="entry name" value="Putative modulator of DNA gyrase, PmbA/TldD"/>
    <property type="match status" value="1"/>
</dbReference>
<proteinExistence type="inferred from homology"/>
<name>X0TDP8_9ZZZZ</name>
<reference evidence="3" key="1">
    <citation type="journal article" date="2014" name="Front. Microbiol.">
        <title>High frequency of phylogenetically diverse reductive dehalogenase-homologous genes in deep subseafloor sedimentary metagenomes.</title>
        <authorList>
            <person name="Kawai M."/>
            <person name="Futagami T."/>
            <person name="Toyoda A."/>
            <person name="Takaki Y."/>
            <person name="Nishi S."/>
            <person name="Hori S."/>
            <person name="Arai W."/>
            <person name="Tsubouchi T."/>
            <person name="Morono Y."/>
            <person name="Uchiyama I."/>
            <person name="Ito T."/>
            <person name="Fujiyama A."/>
            <person name="Inagaki F."/>
            <person name="Takami H."/>
        </authorList>
    </citation>
    <scope>NUCLEOTIDE SEQUENCE</scope>
    <source>
        <strain evidence="3">Expedition CK06-06</strain>
    </source>
</reference>
<feature type="non-terminal residue" evidence="3">
    <location>
        <position position="1"/>
    </location>
</feature>
<protein>
    <recommendedName>
        <fullName evidence="2">Metalloprotease TldD/E C-terminal domain-containing protein</fullName>
    </recommendedName>
</protein>
<dbReference type="InterPro" id="IPR045569">
    <property type="entry name" value="Metalloprtase-TldD/E_C"/>
</dbReference>
<dbReference type="InterPro" id="IPR051463">
    <property type="entry name" value="Peptidase_U62_metallo"/>
</dbReference>
<dbReference type="GO" id="GO:0006508">
    <property type="term" value="P:proteolysis"/>
    <property type="evidence" value="ECO:0007669"/>
    <property type="project" value="InterPro"/>
</dbReference>
<dbReference type="AlphaFoldDB" id="X0TDP8"/>
<feature type="domain" description="Metalloprotease TldD/E C-terminal" evidence="2">
    <location>
        <begin position="1"/>
        <end position="125"/>
    </location>
</feature>
<evidence type="ECO:0000259" key="2">
    <source>
        <dbReference type="Pfam" id="PF19289"/>
    </source>
</evidence>
<sequence length="126" mass="13585">SYEYEPIVRMTNTYIDAGACSFDEMLAGIDKGIYAIKAYGGQTMFEQFTFSAAYAYEIVNGELGEMLKDVVLTGNVFETLRDIDMIGDDKELYGGSGGCGKGGQFPLPVTDGSPHVRITNVTIGGK</sequence>
<evidence type="ECO:0000256" key="1">
    <source>
        <dbReference type="ARBA" id="ARBA00005836"/>
    </source>
</evidence>
<dbReference type="PANTHER" id="PTHR30624:SF0">
    <property type="entry name" value="METALLOPROTEASE SLR0863"/>
    <property type="match status" value="1"/>
</dbReference>
<dbReference type="PANTHER" id="PTHR30624">
    <property type="entry name" value="UNCHARACTERIZED PROTEIN TLDD AND PMBA"/>
    <property type="match status" value="1"/>
</dbReference>
<comment type="caution">
    <text evidence="3">The sequence shown here is derived from an EMBL/GenBank/DDBJ whole genome shotgun (WGS) entry which is preliminary data.</text>
</comment>
<gene>
    <name evidence="3" type="ORF">S01H1_22764</name>
</gene>
<organism evidence="3">
    <name type="scientific">marine sediment metagenome</name>
    <dbReference type="NCBI Taxonomy" id="412755"/>
    <lineage>
        <taxon>unclassified sequences</taxon>
        <taxon>metagenomes</taxon>
        <taxon>ecological metagenomes</taxon>
    </lineage>
</organism>
<evidence type="ECO:0000313" key="3">
    <source>
        <dbReference type="EMBL" id="GAF91653.1"/>
    </source>
</evidence>
<accession>X0TDP8</accession>
<dbReference type="Pfam" id="PF19289">
    <property type="entry name" value="PmbA_TldD_3rd"/>
    <property type="match status" value="1"/>
</dbReference>